<name>A0AAN8A2G6_9PEZI</name>
<evidence type="ECO:0000313" key="3">
    <source>
        <dbReference type="Proteomes" id="UP001310594"/>
    </source>
</evidence>
<comment type="caution">
    <text evidence="2">The sequence shown here is derived from an EMBL/GenBank/DDBJ whole genome shotgun (WGS) entry which is preliminary data.</text>
</comment>
<dbReference type="EMBL" id="JAVRQU010000010">
    <property type="protein sequence ID" value="KAK5698195.1"/>
    <property type="molecule type" value="Genomic_DNA"/>
</dbReference>
<dbReference type="SUPFAM" id="SSF81383">
    <property type="entry name" value="F-box domain"/>
    <property type="match status" value="1"/>
</dbReference>
<feature type="region of interest" description="Disordered" evidence="1">
    <location>
        <begin position="1"/>
        <end position="29"/>
    </location>
</feature>
<proteinExistence type="predicted"/>
<evidence type="ECO:0008006" key="4">
    <source>
        <dbReference type="Google" id="ProtNLM"/>
    </source>
</evidence>
<sequence length="253" mass="29099">MAPIKRKAAVHEDRSTAKKSNTTTRAHNKTRKAAAMAFNAVFNTTELLEMILLGIDTKTLLLAQRVNRKWRAVISDNHQLQQKLFMRLATREEAIALGMVQRDERLLQVYNMHTESMDTVEAVDSYATAERFVLLNPLAANDSRNIFFASRLATSSRRRDAEDHKSQSWQRMYATMPPPQQLYIRASLDKGRSVRPGTGTEYTVNGNRTLGQAMAWVEAVLVRDGLPRPVWNRSEIGLPHWRQRRRNDDELRR</sequence>
<organism evidence="2 3">
    <name type="scientific">Elasticomyces elasticus</name>
    <dbReference type="NCBI Taxonomy" id="574655"/>
    <lineage>
        <taxon>Eukaryota</taxon>
        <taxon>Fungi</taxon>
        <taxon>Dikarya</taxon>
        <taxon>Ascomycota</taxon>
        <taxon>Pezizomycotina</taxon>
        <taxon>Dothideomycetes</taxon>
        <taxon>Dothideomycetidae</taxon>
        <taxon>Mycosphaerellales</taxon>
        <taxon>Teratosphaeriaceae</taxon>
        <taxon>Elasticomyces</taxon>
    </lineage>
</organism>
<dbReference type="Proteomes" id="UP001310594">
    <property type="component" value="Unassembled WGS sequence"/>
</dbReference>
<gene>
    <name evidence="2" type="ORF">LTR97_007156</name>
</gene>
<reference evidence="2" key="1">
    <citation type="submission" date="2023-08" db="EMBL/GenBank/DDBJ databases">
        <title>Black Yeasts Isolated from many extreme environments.</title>
        <authorList>
            <person name="Coleine C."/>
            <person name="Stajich J.E."/>
            <person name="Selbmann L."/>
        </authorList>
    </citation>
    <scope>NUCLEOTIDE SEQUENCE</scope>
    <source>
        <strain evidence="2">CCFEE 5810</strain>
    </source>
</reference>
<dbReference type="InterPro" id="IPR036047">
    <property type="entry name" value="F-box-like_dom_sf"/>
</dbReference>
<accession>A0AAN8A2G6</accession>
<dbReference type="Gene3D" id="1.20.1280.50">
    <property type="match status" value="1"/>
</dbReference>
<dbReference type="AlphaFoldDB" id="A0AAN8A2G6"/>
<protein>
    <recommendedName>
        <fullName evidence="4">F-box domain-containing protein</fullName>
    </recommendedName>
</protein>
<evidence type="ECO:0000256" key="1">
    <source>
        <dbReference type="SAM" id="MobiDB-lite"/>
    </source>
</evidence>
<evidence type="ECO:0000313" key="2">
    <source>
        <dbReference type="EMBL" id="KAK5698195.1"/>
    </source>
</evidence>